<evidence type="ECO:0008006" key="4">
    <source>
        <dbReference type="Google" id="ProtNLM"/>
    </source>
</evidence>
<accession>A0ABV1ITS8</accession>
<dbReference type="Proteomes" id="UP001482154">
    <property type="component" value="Unassembled WGS sequence"/>
</dbReference>
<dbReference type="Gene3D" id="3.30.1490.480">
    <property type="entry name" value="Endolytic murein transglycosylase"/>
    <property type="match status" value="1"/>
</dbReference>
<protein>
    <recommendedName>
        <fullName evidence="4">Aminodeoxychorismate lyase</fullName>
    </recommendedName>
</protein>
<dbReference type="EMBL" id="JBBNIN010000006">
    <property type="protein sequence ID" value="MEQ2710611.1"/>
    <property type="molecule type" value="Genomic_DNA"/>
</dbReference>
<keyword evidence="1" id="KW-0472">Membrane</keyword>
<organism evidence="2 3">
    <name type="scientific">Anaerostipes amylophilus</name>
    <dbReference type="NCBI Taxonomy" id="2981779"/>
    <lineage>
        <taxon>Bacteria</taxon>
        <taxon>Bacillati</taxon>
        <taxon>Bacillota</taxon>
        <taxon>Clostridia</taxon>
        <taxon>Lachnospirales</taxon>
        <taxon>Lachnospiraceae</taxon>
        <taxon>Anaerostipes</taxon>
    </lineage>
</organism>
<keyword evidence="1" id="KW-0812">Transmembrane</keyword>
<evidence type="ECO:0000313" key="2">
    <source>
        <dbReference type="EMBL" id="MEQ2710611.1"/>
    </source>
</evidence>
<feature type="transmembrane region" description="Helical" evidence="1">
    <location>
        <begin position="21"/>
        <end position="42"/>
    </location>
</feature>
<evidence type="ECO:0000313" key="3">
    <source>
        <dbReference type="Proteomes" id="UP001482154"/>
    </source>
</evidence>
<keyword evidence="1" id="KW-1133">Transmembrane helix</keyword>
<keyword evidence="3" id="KW-1185">Reference proteome</keyword>
<comment type="caution">
    <text evidence="2">The sequence shown here is derived from an EMBL/GenBank/DDBJ whole genome shotgun (WGS) entry which is preliminary data.</text>
</comment>
<gene>
    <name evidence="2" type="ORF">AAAU51_05420</name>
</gene>
<reference evidence="2 3" key="1">
    <citation type="submission" date="2024-04" db="EMBL/GenBank/DDBJ databases">
        <title>Human intestinal bacterial collection.</title>
        <authorList>
            <person name="Pauvert C."/>
            <person name="Hitch T.C.A."/>
            <person name="Clavel T."/>
        </authorList>
    </citation>
    <scope>NUCLEOTIDE SEQUENCE [LARGE SCALE GENOMIC DNA]</scope>
    <source>
        <strain evidence="2 3">CLA-AA-H249</strain>
    </source>
</reference>
<dbReference type="RefSeq" id="WP_055198191.1">
    <property type="nucleotide sequence ID" value="NZ_JAOQJG010000007.1"/>
</dbReference>
<evidence type="ECO:0000256" key="1">
    <source>
        <dbReference type="SAM" id="Phobius"/>
    </source>
</evidence>
<name>A0ABV1ITS8_9FIRM</name>
<proteinExistence type="predicted"/>
<sequence>MSLSKQKKFFESEAWQLFFKTLGRAFLICAIFCIFYGAYFVAEQTFSNQPYNAQSHKKVTISVTENESEEEVAETLVSKKLIYGKARFVIRKYFSKYKKNSFLPGRYEFTQSQGMDDIMGILCGDHVSEEIIQ</sequence>